<organism evidence="2 3">
    <name type="scientific">Robbsia andropogonis</name>
    <dbReference type="NCBI Taxonomy" id="28092"/>
    <lineage>
        <taxon>Bacteria</taxon>
        <taxon>Pseudomonadati</taxon>
        <taxon>Pseudomonadota</taxon>
        <taxon>Betaproteobacteria</taxon>
        <taxon>Burkholderiales</taxon>
        <taxon>Burkholderiaceae</taxon>
        <taxon>Robbsia</taxon>
    </lineage>
</organism>
<proteinExistence type="predicted"/>
<gene>
    <name evidence="2" type="ORF">WM40_21910</name>
</gene>
<dbReference type="Proteomes" id="UP000033618">
    <property type="component" value="Unassembled WGS sequence"/>
</dbReference>
<dbReference type="STRING" id="28092.WM40_21910"/>
<evidence type="ECO:0000313" key="3">
    <source>
        <dbReference type="Proteomes" id="UP000033618"/>
    </source>
</evidence>
<comment type="caution">
    <text evidence="2">The sequence shown here is derived from an EMBL/GenBank/DDBJ whole genome shotgun (WGS) entry which is preliminary data.</text>
</comment>
<dbReference type="EMBL" id="LAQU01000035">
    <property type="protein sequence ID" value="KKB61661.1"/>
    <property type="molecule type" value="Genomic_DNA"/>
</dbReference>
<sequence>MSAYVVMIRERVNNPEEMARYAQLAPSARAGHHITPIAFYGDLMALEGPRPDGVVILQFASVDEARGWYESAAYQDAATHRHLGADYRVFVIEGVAPPTDSQHSLMKG</sequence>
<evidence type="ECO:0000313" key="2">
    <source>
        <dbReference type="EMBL" id="KKB61661.1"/>
    </source>
</evidence>
<evidence type="ECO:0000259" key="1">
    <source>
        <dbReference type="Pfam" id="PF07045"/>
    </source>
</evidence>
<protein>
    <recommendedName>
        <fullName evidence="1">DUF1330 domain-containing protein</fullName>
    </recommendedName>
</protein>
<dbReference type="Pfam" id="PF07045">
    <property type="entry name" value="DUF1330"/>
    <property type="match status" value="1"/>
</dbReference>
<keyword evidence="3" id="KW-1185">Reference proteome</keyword>
<dbReference type="SUPFAM" id="SSF54909">
    <property type="entry name" value="Dimeric alpha+beta barrel"/>
    <property type="match status" value="1"/>
</dbReference>
<name>A0A0F5JUZ3_9BURK</name>
<reference evidence="2 3" key="1">
    <citation type="submission" date="2015-03" db="EMBL/GenBank/DDBJ databases">
        <title>Draft Genome Sequence of Burkholderia andropogonis type strain ICMP2807, isolated from Sorghum bicolor.</title>
        <authorList>
            <person name="Lopes-Santos L."/>
            <person name="Castro D.B."/>
            <person name="Ottoboni L.M."/>
            <person name="Park D."/>
            <person name="Weirc B.S."/>
            <person name="Destefano S.A."/>
        </authorList>
    </citation>
    <scope>NUCLEOTIDE SEQUENCE [LARGE SCALE GENOMIC DNA]</scope>
    <source>
        <strain evidence="2 3">ICMP2807</strain>
    </source>
</reference>
<dbReference type="OrthoDB" id="516779at2"/>
<dbReference type="AlphaFoldDB" id="A0A0F5JUZ3"/>
<dbReference type="InterPro" id="IPR010753">
    <property type="entry name" value="DUF1330"/>
</dbReference>
<dbReference type="Gene3D" id="3.30.70.100">
    <property type="match status" value="1"/>
</dbReference>
<dbReference type="PATRIC" id="fig|28092.6.peg.5156"/>
<dbReference type="InterPro" id="IPR011008">
    <property type="entry name" value="Dimeric_a/b-barrel"/>
</dbReference>
<accession>A0A0F5JUZ3</accession>
<dbReference type="RefSeq" id="WP_024905853.1">
    <property type="nucleotide sequence ID" value="NZ_CADFGU010000011.1"/>
</dbReference>
<feature type="domain" description="DUF1330" evidence="1">
    <location>
        <begin position="2"/>
        <end position="95"/>
    </location>
</feature>